<reference evidence="2" key="1">
    <citation type="submission" date="2017-09" db="EMBL/GenBank/DDBJ databases">
        <title>Depth-based differentiation of microbial function through sediment-hosted aquifers and enrichment of novel symbionts in the deep terrestrial subsurface.</title>
        <authorList>
            <person name="Probst A.J."/>
            <person name="Ladd B."/>
            <person name="Jarett J.K."/>
            <person name="Geller-Mcgrath D.E."/>
            <person name="Sieber C.M.K."/>
            <person name="Emerson J.B."/>
            <person name="Anantharaman K."/>
            <person name="Thomas B.C."/>
            <person name="Malmstrom R."/>
            <person name="Stieglmeier M."/>
            <person name="Klingl A."/>
            <person name="Woyke T."/>
            <person name="Ryan C.M."/>
            <person name="Banfield J.F."/>
        </authorList>
    </citation>
    <scope>NUCLEOTIDE SEQUENCE [LARGE SCALE GENOMIC DNA]</scope>
</reference>
<dbReference type="EMBL" id="PFXE01000042">
    <property type="protein sequence ID" value="PJA33378.1"/>
    <property type="molecule type" value="Genomic_DNA"/>
</dbReference>
<dbReference type="InterPro" id="IPR029063">
    <property type="entry name" value="SAM-dependent_MTases_sf"/>
</dbReference>
<name>A0A2M7WTP9_9BACT</name>
<evidence type="ECO:0000313" key="2">
    <source>
        <dbReference type="Proteomes" id="UP000231487"/>
    </source>
</evidence>
<dbReference type="Proteomes" id="UP000231487">
    <property type="component" value="Unassembled WGS sequence"/>
</dbReference>
<protein>
    <recommendedName>
        <fullName evidence="3">Class I SAM-dependent methyltransferase</fullName>
    </recommendedName>
</protein>
<organism evidence="1 2">
    <name type="scientific">Candidatus Zambryskibacteria bacterium CG_4_9_14_3_um_filter_40_16</name>
    <dbReference type="NCBI Taxonomy" id="1975111"/>
    <lineage>
        <taxon>Bacteria</taxon>
        <taxon>Candidatus Zambryskiibacteriota</taxon>
    </lineage>
</organism>
<dbReference type="Gene3D" id="3.40.50.150">
    <property type="entry name" value="Vaccinia Virus protein VP39"/>
    <property type="match status" value="1"/>
</dbReference>
<dbReference type="SUPFAM" id="SSF53335">
    <property type="entry name" value="S-adenosyl-L-methionine-dependent methyltransferases"/>
    <property type="match status" value="1"/>
</dbReference>
<gene>
    <name evidence="1" type="ORF">CO184_02130</name>
</gene>
<evidence type="ECO:0000313" key="1">
    <source>
        <dbReference type="EMBL" id="PJA33378.1"/>
    </source>
</evidence>
<accession>A0A2M7WTP9</accession>
<comment type="caution">
    <text evidence="1">The sequence shown here is derived from an EMBL/GenBank/DDBJ whole genome shotgun (WGS) entry which is preliminary data.</text>
</comment>
<dbReference type="Pfam" id="PF13578">
    <property type="entry name" value="Methyltransf_24"/>
    <property type="match status" value="1"/>
</dbReference>
<proteinExistence type="predicted"/>
<sequence>MKVVLRTLSAFIRTFLGRYVKPRRYDQIFREIDKRRPRNIMEIGTWKGKRAKQIIGHAAQYNSVNTISYFGFDLFEKIDLNVYKLEISKMPPTEREVFDFLSTTNATIKLYAGYTQETLTDISSKLPKMDLVFIDGGHSSQTVLNDWVAVQRLMDENTVVIFDDYWHNRKDGPKVVIDKIDKSNYKVEFLPEVDVFFNPDFGKLVISLVKVTIK</sequence>
<evidence type="ECO:0008006" key="3">
    <source>
        <dbReference type="Google" id="ProtNLM"/>
    </source>
</evidence>
<dbReference type="AlphaFoldDB" id="A0A2M7WTP9"/>